<dbReference type="PROSITE" id="PS50157">
    <property type="entry name" value="ZINC_FINGER_C2H2_2"/>
    <property type="match status" value="4"/>
</dbReference>
<dbReference type="OrthoDB" id="6348470at2759"/>
<dbReference type="InterPro" id="IPR036236">
    <property type="entry name" value="Znf_C2H2_sf"/>
</dbReference>
<dbReference type="GO" id="GO:0008270">
    <property type="term" value="F:zinc ion binding"/>
    <property type="evidence" value="ECO:0007669"/>
    <property type="project" value="UniProtKB-KW"/>
</dbReference>
<dbReference type="AlphaFoldDB" id="A0A7R8WKR1"/>
<evidence type="ECO:0000313" key="7">
    <source>
        <dbReference type="EMBL" id="CAD7233562.1"/>
    </source>
</evidence>
<keyword evidence="3" id="KW-0677">Repeat</keyword>
<reference evidence="7" key="1">
    <citation type="submission" date="2020-11" db="EMBL/GenBank/DDBJ databases">
        <authorList>
            <person name="Tran Van P."/>
        </authorList>
    </citation>
    <scope>NUCLEOTIDE SEQUENCE</scope>
</reference>
<accession>A0A7R8WKR1</accession>
<dbReference type="FunFam" id="3.30.160.60:FF:000100">
    <property type="entry name" value="Zinc finger 45-like"/>
    <property type="match status" value="1"/>
</dbReference>
<proteinExistence type="predicted"/>
<evidence type="ECO:0000256" key="6">
    <source>
        <dbReference type="ARBA" id="ARBA00023242"/>
    </source>
</evidence>
<evidence type="ECO:0000256" key="1">
    <source>
        <dbReference type="ARBA" id="ARBA00004123"/>
    </source>
</evidence>
<dbReference type="InterPro" id="IPR013087">
    <property type="entry name" value="Znf_C2H2_type"/>
</dbReference>
<feature type="non-terminal residue" evidence="7">
    <location>
        <position position="1"/>
    </location>
</feature>
<dbReference type="SMART" id="SM00355">
    <property type="entry name" value="ZnF_C2H2"/>
    <property type="match status" value="9"/>
</dbReference>
<name>A0A7R8WKR1_9CRUS</name>
<organism evidence="7">
    <name type="scientific">Cyprideis torosa</name>
    <dbReference type="NCBI Taxonomy" id="163714"/>
    <lineage>
        <taxon>Eukaryota</taxon>
        <taxon>Metazoa</taxon>
        <taxon>Ecdysozoa</taxon>
        <taxon>Arthropoda</taxon>
        <taxon>Crustacea</taxon>
        <taxon>Oligostraca</taxon>
        <taxon>Ostracoda</taxon>
        <taxon>Podocopa</taxon>
        <taxon>Podocopida</taxon>
        <taxon>Cytherocopina</taxon>
        <taxon>Cytheroidea</taxon>
        <taxon>Cytherideidae</taxon>
        <taxon>Cyprideis</taxon>
    </lineage>
</organism>
<dbReference type="InterPro" id="IPR050888">
    <property type="entry name" value="ZnF_C2H2-type_TF"/>
</dbReference>
<dbReference type="Gene3D" id="3.30.160.60">
    <property type="entry name" value="Classic Zinc Finger"/>
    <property type="match status" value="6"/>
</dbReference>
<sequence length="259" mass="30668">STQCPDCHRVYPTPKRMKIHRETIHGGPEVVCPICHMLLRSGPREREHMKMHERYPDGKCPHCDYHHKNPSSVYNHERIEHPQETVMCNVCGERFHKSKMRNHMEVVHSDKGSRDYRCLECNKIFKTQGTWRQHKMVFHSNRPLLLCTICGDEFRTQRALRSHTMRRHEEPKLSCPQCGKRYHAEKNLRQHMDVHSDTRRFPCPDCPKAFFNQKYLKAHMNTHSGLRPYACPYCPDTFAGSGARHNHVKLRHKKFSLVQ</sequence>
<keyword evidence="5" id="KW-0862">Zinc</keyword>
<keyword evidence="6" id="KW-0539">Nucleus</keyword>
<dbReference type="FunFam" id="3.30.160.60:FF:000446">
    <property type="entry name" value="Zinc finger protein"/>
    <property type="match status" value="1"/>
</dbReference>
<dbReference type="GO" id="GO:0005634">
    <property type="term" value="C:nucleus"/>
    <property type="evidence" value="ECO:0007669"/>
    <property type="project" value="UniProtKB-SubCell"/>
</dbReference>
<dbReference type="EMBL" id="OB666521">
    <property type="protein sequence ID" value="CAD7233562.1"/>
    <property type="molecule type" value="Genomic_DNA"/>
</dbReference>
<keyword evidence="4" id="KW-0863">Zinc-finger</keyword>
<comment type="subcellular location">
    <subcellularLocation>
        <location evidence="1">Nucleus</location>
    </subcellularLocation>
</comment>
<dbReference type="Pfam" id="PF00096">
    <property type="entry name" value="zf-C2H2"/>
    <property type="match status" value="5"/>
</dbReference>
<evidence type="ECO:0000256" key="4">
    <source>
        <dbReference type="ARBA" id="ARBA00022771"/>
    </source>
</evidence>
<protein>
    <submittedName>
        <fullName evidence="7">Uncharacterized protein</fullName>
    </submittedName>
</protein>
<evidence type="ECO:0000256" key="2">
    <source>
        <dbReference type="ARBA" id="ARBA00022723"/>
    </source>
</evidence>
<keyword evidence="2" id="KW-0479">Metal-binding</keyword>
<dbReference type="Pfam" id="PF13912">
    <property type="entry name" value="zf-C2H2_6"/>
    <property type="match status" value="1"/>
</dbReference>
<dbReference type="PROSITE" id="PS00028">
    <property type="entry name" value="ZINC_FINGER_C2H2_1"/>
    <property type="match status" value="6"/>
</dbReference>
<dbReference type="PANTHER" id="PTHR24406">
    <property type="entry name" value="TRANSCRIPTIONAL REPRESSOR CTCFL-RELATED"/>
    <property type="match status" value="1"/>
</dbReference>
<dbReference type="SUPFAM" id="SSF57667">
    <property type="entry name" value="beta-beta-alpha zinc fingers"/>
    <property type="match status" value="3"/>
</dbReference>
<evidence type="ECO:0000256" key="3">
    <source>
        <dbReference type="ARBA" id="ARBA00022737"/>
    </source>
</evidence>
<gene>
    <name evidence="7" type="ORF">CTOB1V02_LOCUS11383</name>
</gene>
<evidence type="ECO:0000256" key="5">
    <source>
        <dbReference type="ARBA" id="ARBA00022833"/>
    </source>
</evidence>